<protein>
    <submittedName>
        <fullName evidence="7">MFS transporter</fullName>
    </submittedName>
</protein>
<evidence type="ECO:0000313" key="8">
    <source>
        <dbReference type="Proteomes" id="UP000286910"/>
    </source>
</evidence>
<proteinExistence type="predicted"/>
<dbReference type="CDD" id="cd17370">
    <property type="entry name" value="MFS_MJ1317_like"/>
    <property type="match status" value="1"/>
</dbReference>
<dbReference type="Gene3D" id="1.20.1250.20">
    <property type="entry name" value="MFS general substrate transporter like domains"/>
    <property type="match status" value="2"/>
</dbReference>
<evidence type="ECO:0000256" key="3">
    <source>
        <dbReference type="ARBA" id="ARBA00022692"/>
    </source>
</evidence>
<gene>
    <name evidence="7" type="ORF">CSW45_09450</name>
</gene>
<feature type="transmembrane region" description="Helical" evidence="6">
    <location>
        <begin position="73"/>
        <end position="92"/>
    </location>
</feature>
<evidence type="ECO:0000256" key="4">
    <source>
        <dbReference type="ARBA" id="ARBA00022989"/>
    </source>
</evidence>
<dbReference type="InterPro" id="IPR011701">
    <property type="entry name" value="MFS"/>
</dbReference>
<organism evidence="7 8">
    <name type="scientific">Thermus scotoductus</name>
    <dbReference type="NCBI Taxonomy" id="37636"/>
    <lineage>
        <taxon>Bacteria</taxon>
        <taxon>Thermotogati</taxon>
        <taxon>Deinococcota</taxon>
        <taxon>Deinococci</taxon>
        <taxon>Thermales</taxon>
        <taxon>Thermaceae</taxon>
        <taxon>Thermus</taxon>
    </lineage>
</organism>
<dbReference type="InterPro" id="IPR052425">
    <property type="entry name" value="Uncharacterized_MFS-type"/>
</dbReference>
<feature type="transmembrane region" description="Helical" evidence="6">
    <location>
        <begin position="234"/>
        <end position="256"/>
    </location>
</feature>
<keyword evidence="4 6" id="KW-1133">Transmembrane helix</keyword>
<keyword evidence="2" id="KW-1003">Cell membrane</keyword>
<keyword evidence="3 6" id="KW-0812">Transmembrane</keyword>
<dbReference type="GO" id="GO:0005886">
    <property type="term" value="C:plasma membrane"/>
    <property type="evidence" value="ECO:0007669"/>
    <property type="project" value="UniProtKB-SubCell"/>
</dbReference>
<accession>A0A430R2U9</accession>
<evidence type="ECO:0000256" key="6">
    <source>
        <dbReference type="SAM" id="Phobius"/>
    </source>
</evidence>
<keyword evidence="5 6" id="KW-0472">Membrane</keyword>
<dbReference type="GO" id="GO:0022857">
    <property type="term" value="F:transmembrane transporter activity"/>
    <property type="evidence" value="ECO:0007669"/>
    <property type="project" value="InterPro"/>
</dbReference>
<evidence type="ECO:0000313" key="7">
    <source>
        <dbReference type="EMBL" id="RTH01704.1"/>
    </source>
</evidence>
<dbReference type="SUPFAM" id="SSF103473">
    <property type="entry name" value="MFS general substrate transporter"/>
    <property type="match status" value="1"/>
</dbReference>
<feature type="transmembrane region" description="Helical" evidence="6">
    <location>
        <begin position="285"/>
        <end position="305"/>
    </location>
</feature>
<feature type="transmembrane region" description="Helical" evidence="6">
    <location>
        <begin position="161"/>
        <end position="180"/>
    </location>
</feature>
<dbReference type="AlphaFoldDB" id="A0A430R2U9"/>
<dbReference type="Pfam" id="PF07690">
    <property type="entry name" value="MFS_1"/>
    <property type="match status" value="1"/>
</dbReference>
<evidence type="ECO:0000256" key="1">
    <source>
        <dbReference type="ARBA" id="ARBA00004651"/>
    </source>
</evidence>
<feature type="transmembrane region" description="Helical" evidence="6">
    <location>
        <begin position="28"/>
        <end position="53"/>
    </location>
</feature>
<dbReference type="PANTHER" id="PTHR42688:SF1">
    <property type="entry name" value="BLR5212 PROTEIN"/>
    <property type="match status" value="1"/>
</dbReference>
<comment type="caution">
    <text evidence="7">The sequence shown here is derived from an EMBL/GenBank/DDBJ whole genome shotgun (WGS) entry which is preliminary data.</text>
</comment>
<evidence type="ECO:0000256" key="2">
    <source>
        <dbReference type="ARBA" id="ARBA00022475"/>
    </source>
</evidence>
<feature type="transmembrane region" description="Helical" evidence="6">
    <location>
        <begin position="263"/>
        <end position="279"/>
    </location>
</feature>
<feature type="transmembrane region" description="Helical" evidence="6">
    <location>
        <begin position="317"/>
        <end position="341"/>
    </location>
</feature>
<feature type="transmembrane region" description="Helical" evidence="6">
    <location>
        <begin position="200"/>
        <end position="222"/>
    </location>
</feature>
<dbReference type="PANTHER" id="PTHR42688">
    <property type="entry name" value="CONSERVED PROTEIN"/>
    <property type="match status" value="1"/>
</dbReference>
<dbReference type="EMBL" id="PELR01000343">
    <property type="protein sequence ID" value="RTH01704.1"/>
    <property type="molecule type" value="Genomic_DNA"/>
</dbReference>
<comment type="subcellular location">
    <subcellularLocation>
        <location evidence="1">Cell membrane</location>
        <topology evidence="1">Multi-pass membrane protein</topology>
    </subcellularLocation>
</comment>
<sequence>MSSAWRFVLAIGLVSLLADFTYEGGRGISGAFLGTLGATSLLVGAVSGVGEFLGYAVRLLSGQLGEGRRAWPLLYLGYSLNLLALPALAWVGSPYAASLLLFLERLGKGLRTPVRDALLARVGKEVGLGRAFGVHELMDQGGAFLGPLFVALAVAQGGYRLGFAALLVPALLALFLLWRVRGLEPEDPSRSVREPLPRTFFLYLAFALLFALGFAHFQILAFHLERSGAPPAGISLLFALAMGTDALLALLGGLAFERVGFKTLFLVPLLAALATPLVLMGRGPWAWALGCALWGGALGLQESVMRAGVGYLSQGSAWAYGLFDGAFGFAWLLGSLLMGYLCALSPAHAAWAALALEPLALLSLVPLARRGVG</sequence>
<evidence type="ECO:0000256" key="5">
    <source>
        <dbReference type="ARBA" id="ARBA00023136"/>
    </source>
</evidence>
<dbReference type="Proteomes" id="UP000286910">
    <property type="component" value="Unassembled WGS sequence"/>
</dbReference>
<dbReference type="InterPro" id="IPR036259">
    <property type="entry name" value="MFS_trans_sf"/>
</dbReference>
<dbReference type="RefSeq" id="WP_126178151.1">
    <property type="nucleotide sequence ID" value="NZ_PELN01000288.1"/>
</dbReference>
<feature type="transmembrane region" description="Helical" evidence="6">
    <location>
        <begin position="347"/>
        <end position="368"/>
    </location>
</feature>
<name>A0A430R2U9_THESC</name>
<reference evidence="7 8" key="1">
    <citation type="journal article" date="2019" name="Extremophiles">
        <title>Biogeography of thermophiles and predominance of Thermus scotoductus in domestic water heaters.</title>
        <authorList>
            <person name="Wilpiszeski R.L."/>
            <person name="Zhang Z."/>
            <person name="House C.H."/>
        </authorList>
    </citation>
    <scope>NUCLEOTIDE SEQUENCE [LARGE SCALE GENOMIC DNA]</scope>
    <source>
        <strain evidence="7 8">32_S32</strain>
    </source>
</reference>